<keyword evidence="3" id="KW-0285">Flavoprotein</keyword>
<keyword evidence="7" id="KW-0520">NAD</keyword>
<reference evidence="9 10" key="1">
    <citation type="submission" date="2020-02" db="EMBL/GenBank/DDBJ databases">
        <title>Genome analysis of Thermosulfuriphilus ammonigenes ST65T, an anaerobic thermophilic chemolithoautotrophic bacterium isolated from a deep-sea hydrothermal vent.</title>
        <authorList>
            <person name="Slobodkina G."/>
            <person name="Allioux M."/>
            <person name="Merkel A."/>
            <person name="Alain K."/>
            <person name="Jebbar M."/>
            <person name="Slobodkin A."/>
        </authorList>
    </citation>
    <scope>NUCLEOTIDE SEQUENCE [LARGE SCALE GENOMIC DNA]</scope>
    <source>
        <strain evidence="9 10">ST65</strain>
    </source>
</reference>
<dbReference type="PANTHER" id="PTHR23026">
    <property type="entry name" value="NADPH NITROREDUCTASE"/>
    <property type="match status" value="1"/>
</dbReference>
<keyword evidence="5" id="KW-0521">NADP</keyword>
<dbReference type="InterPro" id="IPR029479">
    <property type="entry name" value="Nitroreductase"/>
</dbReference>
<name>A0A6G7PYZ6_9BACT</name>
<comment type="cofactor">
    <cofactor evidence="1">
        <name>FMN</name>
        <dbReference type="ChEBI" id="CHEBI:58210"/>
    </cofactor>
</comment>
<evidence type="ECO:0000313" key="9">
    <source>
        <dbReference type="EMBL" id="QIJ72914.1"/>
    </source>
</evidence>
<evidence type="ECO:0000256" key="4">
    <source>
        <dbReference type="ARBA" id="ARBA00022643"/>
    </source>
</evidence>
<evidence type="ECO:0000256" key="3">
    <source>
        <dbReference type="ARBA" id="ARBA00022630"/>
    </source>
</evidence>
<evidence type="ECO:0000313" key="10">
    <source>
        <dbReference type="Proteomes" id="UP000502179"/>
    </source>
</evidence>
<dbReference type="GO" id="GO:0046857">
    <property type="term" value="F:oxidoreductase activity, acting on other nitrogenous compounds as donors, with NAD or NADP as acceptor"/>
    <property type="evidence" value="ECO:0007669"/>
    <property type="project" value="TreeGrafter"/>
</dbReference>
<dbReference type="CDD" id="cd02149">
    <property type="entry name" value="NfsB-like"/>
    <property type="match status" value="1"/>
</dbReference>
<organism evidence="9 10">
    <name type="scientific">Thermosulfuriphilus ammonigenes</name>
    <dbReference type="NCBI Taxonomy" id="1936021"/>
    <lineage>
        <taxon>Bacteria</taxon>
        <taxon>Pseudomonadati</taxon>
        <taxon>Thermodesulfobacteriota</taxon>
        <taxon>Thermodesulfobacteria</taxon>
        <taxon>Thermodesulfobacteriales</taxon>
        <taxon>Thermodesulfobacteriaceae</taxon>
        <taxon>Thermosulfuriphilus</taxon>
    </lineage>
</organism>
<evidence type="ECO:0000256" key="6">
    <source>
        <dbReference type="ARBA" id="ARBA00023002"/>
    </source>
</evidence>
<dbReference type="KEGG" id="tav:G4V39_10940"/>
<protein>
    <submittedName>
        <fullName evidence="9">NAD(P)H-dependent oxidoreductase</fullName>
    </submittedName>
</protein>
<dbReference type="PANTHER" id="PTHR23026:SF125">
    <property type="entry name" value="OXYGEN-INSENSITIVE NAD(P)H NITROREDUCTASE"/>
    <property type="match status" value="1"/>
</dbReference>
<dbReference type="GO" id="GO:0046256">
    <property type="term" value="P:2,4,6-trinitrotoluene catabolic process"/>
    <property type="evidence" value="ECO:0007669"/>
    <property type="project" value="TreeGrafter"/>
</dbReference>
<dbReference type="GO" id="GO:0005829">
    <property type="term" value="C:cytosol"/>
    <property type="evidence" value="ECO:0007669"/>
    <property type="project" value="TreeGrafter"/>
</dbReference>
<evidence type="ECO:0000256" key="7">
    <source>
        <dbReference type="ARBA" id="ARBA00023027"/>
    </source>
</evidence>
<keyword evidence="6" id="KW-0560">Oxidoreductase</keyword>
<dbReference type="InterPro" id="IPR033878">
    <property type="entry name" value="NfsB-like"/>
</dbReference>
<evidence type="ECO:0000256" key="2">
    <source>
        <dbReference type="ARBA" id="ARBA00007118"/>
    </source>
</evidence>
<dbReference type="SUPFAM" id="SSF55469">
    <property type="entry name" value="FMN-dependent nitroreductase-like"/>
    <property type="match status" value="1"/>
</dbReference>
<proteinExistence type="inferred from homology"/>
<dbReference type="Gene3D" id="3.40.109.10">
    <property type="entry name" value="NADH Oxidase"/>
    <property type="match status" value="1"/>
</dbReference>
<feature type="domain" description="Nitroreductase" evidence="8">
    <location>
        <begin position="11"/>
        <end position="198"/>
    </location>
</feature>
<evidence type="ECO:0000259" key="8">
    <source>
        <dbReference type="Pfam" id="PF00881"/>
    </source>
</evidence>
<keyword evidence="4" id="KW-0288">FMN</keyword>
<dbReference type="Pfam" id="PF00881">
    <property type="entry name" value="Nitroreductase"/>
    <property type="match status" value="1"/>
</dbReference>
<comment type="similarity">
    <text evidence="2">Belongs to the nitroreductase family.</text>
</comment>
<dbReference type="Proteomes" id="UP000502179">
    <property type="component" value="Chromosome"/>
</dbReference>
<evidence type="ECO:0000256" key="5">
    <source>
        <dbReference type="ARBA" id="ARBA00022857"/>
    </source>
</evidence>
<gene>
    <name evidence="9" type="ORF">G4V39_10940</name>
</gene>
<dbReference type="InterPro" id="IPR000415">
    <property type="entry name" value="Nitroreductase-like"/>
</dbReference>
<keyword evidence="10" id="KW-1185">Reference proteome</keyword>
<accession>A0A6G7PYZ6</accession>
<dbReference type="AlphaFoldDB" id="A0A6G7PYZ6"/>
<dbReference type="EMBL" id="CP048877">
    <property type="protein sequence ID" value="QIJ72914.1"/>
    <property type="molecule type" value="Genomic_DNA"/>
</dbReference>
<evidence type="ECO:0000256" key="1">
    <source>
        <dbReference type="ARBA" id="ARBA00001917"/>
    </source>
</evidence>
<sequence length="219" mass="25976">MKEMVLRAFSFRHACKEFDPERKISEDDFAFILEAARLSPSSFGFEPWFFLVVQDPDLRERLREFTWGGERQIPTCSHLVICLARKGYFMRYDSGYISYMMEEVQKLPPEIRDLKRQKYREFQENDFRLLESERALFDWSCKQTYIALANMMTAAAMIGIDSCPMEGFNPQKIDQILKDHLGIEIDKFGVAYMVAFGYRLKDPRPKTRQTLEQIVKWYP</sequence>
<dbReference type="InterPro" id="IPR050627">
    <property type="entry name" value="Nitroreductase/BluB"/>
</dbReference>